<dbReference type="Proteomes" id="UP001601059">
    <property type="component" value="Unassembled WGS sequence"/>
</dbReference>
<dbReference type="InterPro" id="IPR024775">
    <property type="entry name" value="DinB-like"/>
</dbReference>
<dbReference type="EMBL" id="JBIACK010000011">
    <property type="protein sequence ID" value="MFE8702821.1"/>
    <property type="molecule type" value="Genomic_DNA"/>
</dbReference>
<reference evidence="2 3" key="1">
    <citation type="submission" date="2024-08" db="EMBL/GenBank/DDBJ databases">
        <title>Two novel Cytobacillus novel species.</title>
        <authorList>
            <person name="Liu G."/>
        </authorList>
    </citation>
    <scope>NUCLEOTIDE SEQUENCE [LARGE SCALE GENOMIC DNA]</scope>
    <source>
        <strain evidence="2 3">FJAT-54145</strain>
    </source>
</reference>
<dbReference type="Gene3D" id="1.20.120.450">
    <property type="entry name" value="dinb family like domain"/>
    <property type="match status" value="1"/>
</dbReference>
<keyword evidence="3" id="KW-1185">Reference proteome</keyword>
<evidence type="ECO:0000313" key="3">
    <source>
        <dbReference type="Proteomes" id="UP001601059"/>
    </source>
</evidence>
<gene>
    <name evidence="2" type="ORF">ACFYKX_19640</name>
</gene>
<dbReference type="RefSeq" id="WP_389362810.1">
    <property type="nucleotide sequence ID" value="NZ_JBIACK010000011.1"/>
</dbReference>
<protein>
    <submittedName>
        <fullName evidence="2">DinB family protein</fullName>
    </submittedName>
</protein>
<feature type="domain" description="DinB-like" evidence="1">
    <location>
        <begin position="8"/>
        <end position="142"/>
    </location>
</feature>
<organism evidence="2 3">
    <name type="scientific">Cytobacillus spartinae</name>
    <dbReference type="NCBI Taxonomy" id="3299023"/>
    <lineage>
        <taxon>Bacteria</taxon>
        <taxon>Bacillati</taxon>
        <taxon>Bacillota</taxon>
        <taxon>Bacilli</taxon>
        <taxon>Bacillales</taxon>
        <taxon>Bacillaceae</taxon>
        <taxon>Cytobacillus</taxon>
    </lineage>
</organism>
<dbReference type="Pfam" id="PF12867">
    <property type="entry name" value="DinB_2"/>
    <property type="match status" value="1"/>
</dbReference>
<accession>A0ABW6KF71</accession>
<evidence type="ECO:0000259" key="1">
    <source>
        <dbReference type="Pfam" id="PF12867"/>
    </source>
</evidence>
<proteinExistence type="predicted"/>
<dbReference type="InterPro" id="IPR034660">
    <property type="entry name" value="DinB/YfiT-like"/>
</dbReference>
<dbReference type="SUPFAM" id="SSF109854">
    <property type="entry name" value="DinB/YfiT-like putative metalloenzymes"/>
    <property type="match status" value="1"/>
</dbReference>
<evidence type="ECO:0000313" key="2">
    <source>
        <dbReference type="EMBL" id="MFE8702821.1"/>
    </source>
</evidence>
<comment type="caution">
    <text evidence="2">The sequence shown here is derived from an EMBL/GenBank/DDBJ whole genome shotgun (WGS) entry which is preliminary data.</text>
</comment>
<sequence>MSELLLKQFEVARGNFIKSIEKIPNEALDVQLEGLNNTIHWHIGHVLTVAEMMLFGFPKRSTYLPENYVQLFGNGTKPADWPEEVPSVETLIGQIKEQSSRIQEIPVDSFTEKLPKPFLGSETFGELAFFAISHELHHLGQIHTSKLLILNK</sequence>
<name>A0ABW6KF71_9BACI</name>